<comment type="subcellular location">
    <subcellularLocation>
        <location evidence="2">Cell membrane</location>
        <topology evidence="2">Multi-pass membrane protein</topology>
    </subcellularLocation>
</comment>
<keyword evidence="16" id="KW-1185">Reference proteome</keyword>
<dbReference type="RefSeq" id="WP_180280601.1">
    <property type="nucleotide sequence ID" value="NZ_JABFDB010000001.1"/>
</dbReference>
<proteinExistence type="inferred from homology"/>
<keyword evidence="11 13" id="KW-0472">Membrane</keyword>
<keyword evidence="6 13" id="KW-0812">Transmembrane</keyword>
<feature type="domain" description="Cytochrome b561 bacterial/Ni-hydrogenase" evidence="14">
    <location>
        <begin position="8"/>
        <end position="178"/>
    </location>
</feature>
<comment type="cofactor">
    <cofactor evidence="1">
        <name>heme b</name>
        <dbReference type="ChEBI" id="CHEBI:60344"/>
    </cofactor>
</comment>
<evidence type="ECO:0000256" key="10">
    <source>
        <dbReference type="ARBA" id="ARBA00023004"/>
    </source>
</evidence>
<evidence type="ECO:0000256" key="1">
    <source>
        <dbReference type="ARBA" id="ARBA00001970"/>
    </source>
</evidence>
<evidence type="ECO:0000256" key="5">
    <source>
        <dbReference type="ARBA" id="ARBA00022617"/>
    </source>
</evidence>
<keyword evidence="7" id="KW-0479">Metal-binding</keyword>
<dbReference type="InterPro" id="IPR016174">
    <property type="entry name" value="Di-haem_cyt_TM"/>
</dbReference>
<evidence type="ECO:0000259" key="14">
    <source>
        <dbReference type="Pfam" id="PF01292"/>
    </source>
</evidence>
<keyword evidence="4" id="KW-1003">Cell membrane</keyword>
<evidence type="ECO:0000256" key="6">
    <source>
        <dbReference type="ARBA" id="ARBA00022692"/>
    </source>
</evidence>
<evidence type="ECO:0000256" key="8">
    <source>
        <dbReference type="ARBA" id="ARBA00022982"/>
    </source>
</evidence>
<dbReference type="InterPro" id="IPR052168">
    <property type="entry name" value="Cytochrome_b561_oxidase"/>
</dbReference>
<sequence length="184" mass="19989">MSQPSPDRYDLPMQVMHWAIALLVVAAFAIVQIVEDMPRGPERIAMMGLHKSIGVSVLALVVARLAWRSVRPQPGLPAGMSPLLGLAARAGHGGLYLLMILVPLVGIVMSQLNDRPVSVFGLFTLPTLFAPDKELGEVLEGLHEVAGNLILILSGLHAVAALYHQYILKDHVLERMLPWRAKAS</sequence>
<accession>A0ABX2T6Y1</accession>
<dbReference type="Gene3D" id="1.20.950.20">
    <property type="entry name" value="Transmembrane di-heme cytochromes, Chain C"/>
    <property type="match status" value="1"/>
</dbReference>
<keyword evidence="3" id="KW-0813">Transport</keyword>
<dbReference type="Proteomes" id="UP000584642">
    <property type="component" value="Unassembled WGS sequence"/>
</dbReference>
<dbReference type="Pfam" id="PF01292">
    <property type="entry name" value="Ni_hydr_CYTB"/>
    <property type="match status" value="1"/>
</dbReference>
<reference evidence="15 16" key="1">
    <citation type="submission" date="2020-05" db="EMBL/GenBank/DDBJ databases">
        <title>Azospirillum oleiclasticum sp. nov, a nitrogen-fixing and heavy crude oil-emulsifying bacterium isolated from the crude oil of Yumen Oilfield.</title>
        <authorList>
            <person name="Wu D."/>
            <person name="Cai M."/>
            <person name="Zhang X."/>
        </authorList>
    </citation>
    <scope>NUCLEOTIDE SEQUENCE [LARGE SCALE GENOMIC DNA]</scope>
    <source>
        <strain evidence="15 16">ROY-1-1-2</strain>
    </source>
</reference>
<evidence type="ECO:0000256" key="3">
    <source>
        <dbReference type="ARBA" id="ARBA00022448"/>
    </source>
</evidence>
<evidence type="ECO:0000313" key="15">
    <source>
        <dbReference type="EMBL" id="NYZ18903.1"/>
    </source>
</evidence>
<name>A0ABX2T6Y1_9PROT</name>
<evidence type="ECO:0000256" key="7">
    <source>
        <dbReference type="ARBA" id="ARBA00022723"/>
    </source>
</evidence>
<keyword evidence="9 13" id="KW-1133">Transmembrane helix</keyword>
<keyword evidence="10" id="KW-0408">Iron</keyword>
<evidence type="ECO:0000256" key="12">
    <source>
        <dbReference type="ARBA" id="ARBA00037975"/>
    </source>
</evidence>
<feature type="transmembrane region" description="Helical" evidence="13">
    <location>
        <begin position="87"/>
        <end position="108"/>
    </location>
</feature>
<feature type="transmembrane region" description="Helical" evidence="13">
    <location>
        <begin position="15"/>
        <end position="34"/>
    </location>
</feature>
<protein>
    <submittedName>
        <fullName evidence="15">Cytochrome b</fullName>
    </submittedName>
</protein>
<dbReference type="SUPFAM" id="SSF81342">
    <property type="entry name" value="Transmembrane di-heme cytochromes"/>
    <property type="match status" value="1"/>
</dbReference>
<comment type="caution">
    <text evidence="15">The sequence shown here is derived from an EMBL/GenBank/DDBJ whole genome shotgun (WGS) entry which is preliminary data.</text>
</comment>
<dbReference type="EMBL" id="JABFDB010000001">
    <property type="protein sequence ID" value="NYZ18903.1"/>
    <property type="molecule type" value="Genomic_DNA"/>
</dbReference>
<keyword evidence="5" id="KW-0349">Heme</keyword>
<evidence type="ECO:0000313" key="16">
    <source>
        <dbReference type="Proteomes" id="UP000584642"/>
    </source>
</evidence>
<evidence type="ECO:0000256" key="2">
    <source>
        <dbReference type="ARBA" id="ARBA00004651"/>
    </source>
</evidence>
<dbReference type="PANTHER" id="PTHR30529">
    <property type="entry name" value="CYTOCHROME B561"/>
    <property type="match status" value="1"/>
</dbReference>
<evidence type="ECO:0000256" key="11">
    <source>
        <dbReference type="ARBA" id="ARBA00023136"/>
    </source>
</evidence>
<keyword evidence="8" id="KW-0249">Electron transport</keyword>
<evidence type="ECO:0000256" key="4">
    <source>
        <dbReference type="ARBA" id="ARBA00022475"/>
    </source>
</evidence>
<organism evidence="15 16">
    <name type="scientific">Azospirillum oleiclasticum</name>
    <dbReference type="NCBI Taxonomy" id="2735135"/>
    <lineage>
        <taxon>Bacteria</taxon>
        <taxon>Pseudomonadati</taxon>
        <taxon>Pseudomonadota</taxon>
        <taxon>Alphaproteobacteria</taxon>
        <taxon>Rhodospirillales</taxon>
        <taxon>Azospirillaceae</taxon>
        <taxon>Azospirillum</taxon>
    </lineage>
</organism>
<evidence type="ECO:0000256" key="9">
    <source>
        <dbReference type="ARBA" id="ARBA00022989"/>
    </source>
</evidence>
<comment type="similarity">
    <text evidence="12">Belongs to the cytochrome b561 family.</text>
</comment>
<evidence type="ECO:0000256" key="13">
    <source>
        <dbReference type="SAM" id="Phobius"/>
    </source>
</evidence>
<dbReference type="PANTHER" id="PTHR30529:SF3">
    <property type="entry name" value="CYTOCHROME B561 HOMOLOG 1"/>
    <property type="match status" value="1"/>
</dbReference>
<feature type="transmembrane region" description="Helical" evidence="13">
    <location>
        <begin position="46"/>
        <end position="67"/>
    </location>
</feature>
<dbReference type="InterPro" id="IPR011577">
    <property type="entry name" value="Cyt_b561_bac/Ni-Hgenase"/>
</dbReference>
<gene>
    <name evidence="15" type="ORF">HND93_04200</name>
</gene>